<proteinExistence type="predicted"/>
<keyword evidence="2" id="KW-1185">Reference proteome</keyword>
<evidence type="ECO:0000313" key="2">
    <source>
        <dbReference type="Proteomes" id="UP001055072"/>
    </source>
</evidence>
<evidence type="ECO:0000313" key="1">
    <source>
        <dbReference type="EMBL" id="KAI0083684.1"/>
    </source>
</evidence>
<dbReference type="Proteomes" id="UP001055072">
    <property type="component" value="Unassembled WGS sequence"/>
</dbReference>
<accession>A0ACB8TNW3</accession>
<sequence>MAKTIELPQSKLDQAEQDSLTKRTQTFTHDDVIITSPVDTSSTHVHAATSTTMNRDTARPFTSTTSTFKAETSWTRRTCDYMAIAITTSKHTGRTLTSTTLRPYHTHSLSDLLATPPPQ</sequence>
<gene>
    <name evidence="1" type="ORF">BDY19DRAFT_998367</name>
</gene>
<organism evidence="1 2">
    <name type="scientific">Irpex rosettiformis</name>
    <dbReference type="NCBI Taxonomy" id="378272"/>
    <lineage>
        <taxon>Eukaryota</taxon>
        <taxon>Fungi</taxon>
        <taxon>Dikarya</taxon>
        <taxon>Basidiomycota</taxon>
        <taxon>Agaricomycotina</taxon>
        <taxon>Agaricomycetes</taxon>
        <taxon>Polyporales</taxon>
        <taxon>Irpicaceae</taxon>
        <taxon>Irpex</taxon>
    </lineage>
</organism>
<comment type="caution">
    <text evidence="1">The sequence shown here is derived from an EMBL/GenBank/DDBJ whole genome shotgun (WGS) entry which is preliminary data.</text>
</comment>
<protein>
    <submittedName>
        <fullName evidence="1">Uncharacterized protein</fullName>
    </submittedName>
</protein>
<name>A0ACB8TNW3_9APHY</name>
<dbReference type="EMBL" id="MU274956">
    <property type="protein sequence ID" value="KAI0083684.1"/>
    <property type="molecule type" value="Genomic_DNA"/>
</dbReference>
<reference evidence="1" key="1">
    <citation type="journal article" date="2021" name="Environ. Microbiol.">
        <title>Gene family expansions and transcriptome signatures uncover fungal adaptations to wood decay.</title>
        <authorList>
            <person name="Hage H."/>
            <person name="Miyauchi S."/>
            <person name="Viragh M."/>
            <person name="Drula E."/>
            <person name="Min B."/>
            <person name="Chaduli D."/>
            <person name="Navarro D."/>
            <person name="Favel A."/>
            <person name="Norest M."/>
            <person name="Lesage-Meessen L."/>
            <person name="Balint B."/>
            <person name="Merenyi Z."/>
            <person name="de Eugenio L."/>
            <person name="Morin E."/>
            <person name="Martinez A.T."/>
            <person name="Baldrian P."/>
            <person name="Stursova M."/>
            <person name="Martinez M.J."/>
            <person name="Novotny C."/>
            <person name="Magnuson J.K."/>
            <person name="Spatafora J.W."/>
            <person name="Maurice S."/>
            <person name="Pangilinan J."/>
            <person name="Andreopoulos W."/>
            <person name="LaButti K."/>
            <person name="Hundley H."/>
            <person name="Na H."/>
            <person name="Kuo A."/>
            <person name="Barry K."/>
            <person name="Lipzen A."/>
            <person name="Henrissat B."/>
            <person name="Riley R."/>
            <person name="Ahrendt S."/>
            <person name="Nagy L.G."/>
            <person name="Grigoriev I.V."/>
            <person name="Martin F."/>
            <person name="Rosso M.N."/>
        </authorList>
    </citation>
    <scope>NUCLEOTIDE SEQUENCE</scope>
    <source>
        <strain evidence="1">CBS 384.51</strain>
    </source>
</reference>